<dbReference type="EMBL" id="CACVAQ010000147">
    <property type="protein sequence ID" value="CAA6808905.1"/>
    <property type="molecule type" value="Genomic_DNA"/>
</dbReference>
<keyword evidence="3" id="KW-0804">Transcription</keyword>
<dbReference type="PANTHER" id="PTHR33154:SF33">
    <property type="entry name" value="TRANSCRIPTIONAL REPRESSOR SDPR"/>
    <property type="match status" value="1"/>
</dbReference>
<feature type="domain" description="HTH arsR-type" evidence="4">
    <location>
        <begin position="13"/>
        <end position="107"/>
    </location>
</feature>
<dbReference type="SUPFAM" id="SSF46785">
    <property type="entry name" value="Winged helix' DNA-binding domain"/>
    <property type="match status" value="1"/>
</dbReference>
<dbReference type="InterPro" id="IPR001845">
    <property type="entry name" value="HTH_ArsR_DNA-bd_dom"/>
</dbReference>
<organism evidence="5">
    <name type="scientific">uncultured Aureispira sp</name>
    <dbReference type="NCBI Taxonomy" id="1331704"/>
    <lineage>
        <taxon>Bacteria</taxon>
        <taxon>Pseudomonadati</taxon>
        <taxon>Bacteroidota</taxon>
        <taxon>Saprospiria</taxon>
        <taxon>Saprospirales</taxon>
        <taxon>Saprospiraceae</taxon>
        <taxon>Aureispira</taxon>
        <taxon>environmental samples</taxon>
    </lineage>
</organism>
<dbReference type="Pfam" id="PF01022">
    <property type="entry name" value="HTH_5"/>
    <property type="match status" value="1"/>
</dbReference>
<dbReference type="NCBIfam" id="NF033788">
    <property type="entry name" value="HTH_metalloreg"/>
    <property type="match status" value="1"/>
</dbReference>
<reference evidence="5" key="1">
    <citation type="submission" date="2020-01" db="EMBL/GenBank/DDBJ databases">
        <authorList>
            <person name="Meier V. D."/>
            <person name="Meier V D."/>
        </authorList>
    </citation>
    <scope>NUCLEOTIDE SEQUENCE</scope>
    <source>
        <strain evidence="5">HLG_WM_MAG_10</strain>
    </source>
</reference>
<dbReference type="PRINTS" id="PR00778">
    <property type="entry name" value="HTHARSR"/>
</dbReference>
<evidence type="ECO:0000256" key="3">
    <source>
        <dbReference type="ARBA" id="ARBA00023163"/>
    </source>
</evidence>
<dbReference type="InterPro" id="IPR051081">
    <property type="entry name" value="HTH_MetalResp_TranReg"/>
</dbReference>
<keyword evidence="1" id="KW-0805">Transcription regulation</keyword>
<dbReference type="PROSITE" id="PS50987">
    <property type="entry name" value="HTH_ARSR_2"/>
    <property type="match status" value="1"/>
</dbReference>
<dbReference type="AlphaFoldDB" id="A0A6S6T218"/>
<protein>
    <submittedName>
        <fullName evidence="5">ArsR family transcriptional regulator</fullName>
    </submittedName>
</protein>
<dbReference type="GO" id="GO:0003677">
    <property type="term" value="F:DNA binding"/>
    <property type="evidence" value="ECO:0007669"/>
    <property type="project" value="UniProtKB-KW"/>
</dbReference>
<evidence type="ECO:0000256" key="1">
    <source>
        <dbReference type="ARBA" id="ARBA00023015"/>
    </source>
</evidence>
<dbReference type="InterPro" id="IPR036390">
    <property type="entry name" value="WH_DNA-bd_sf"/>
</dbReference>
<sequence length="107" mass="12200">MKEEIKIEKKTSLSPDQLEFAASILKAVAHPIRLSILQLLDNEDRLSVNEICQRINSEQSLTSHHLSNMKLKGILGNKREGQRVYYYLKLPALNNLLSCLDTCVNCF</sequence>
<gene>
    <name evidence="5" type="ORF">HELGO_WM35733</name>
</gene>
<accession>A0A6S6T218</accession>
<evidence type="ECO:0000313" key="5">
    <source>
        <dbReference type="EMBL" id="CAA6808905.1"/>
    </source>
</evidence>
<dbReference type="Gene3D" id="1.10.10.10">
    <property type="entry name" value="Winged helix-like DNA-binding domain superfamily/Winged helix DNA-binding domain"/>
    <property type="match status" value="1"/>
</dbReference>
<evidence type="ECO:0000256" key="2">
    <source>
        <dbReference type="ARBA" id="ARBA00023125"/>
    </source>
</evidence>
<name>A0A6S6T218_9BACT</name>
<dbReference type="PANTHER" id="PTHR33154">
    <property type="entry name" value="TRANSCRIPTIONAL REGULATOR, ARSR FAMILY"/>
    <property type="match status" value="1"/>
</dbReference>
<dbReference type="InterPro" id="IPR036388">
    <property type="entry name" value="WH-like_DNA-bd_sf"/>
</dbReference>
<proteinExistence type="predicted"/>
<dbReference type="InterPro" id="IPR011991">
    <property type="entry name" value="ArsR-like_HTH"/>
</dbReference>
<evidence type="ECO:0000259" key="4">
    <source>
        <dbReference type="PROSITE" id="PS50987"/>
    </source>
</evidence>
<dbReference type="GO" id="GO:0003700">
    <property type="term" value="F:DNA-binding transcription factor activity"/>
    <property type="evidence" value="ECO:0007669"/>
    <property type="project" value="InterPro"/>
</dbReference>
<dbReference type="CDD" id="cd00090">
    <property type="entry name" value="HTH_ARSR"/>
    <property type="match status" value="1"/>
</dbReference>
<dbReference type="SMART" id="SM00418">
    <property type="entry name" value="HTH_ARSR"/>
    <property type="match status" value="1"/>
</dbReference>
<keyword evidence="2" id="KW-0238">DNA-binding</keyword>